<dbReference type="Gene3D" id="3.40.50.720">
    <property type="entry name" value="NAD(P)-binding Rossmann-like Domain"/>
    <property type="match status" value="2"/>
</dbReference>
<feature type="domain" description="UDP-glucose/GDP-mannose dehydrogenase C-terminal" evidence="4">
    <location>
        <begin position="332"/>
        <end position="427"/>
    </location>
</feature>
<dbReference type="RefSeq" id="WP_078205813.1">
    <property type="nucleotide sequence ID" value="NZ_MUAJ01000078.1"/>
</dbReference>
<comment type="similarity">
    <text evidence="3">Belongs to the UDP-glucose/GDP-mannose dehydrogenase family.</text>
</comment>
<dbReference type="PANTHER" id="PTHR43491">
    <property type="entry name" value="UDP-N-ACETYL-D-MANNOSAMINE DEHYDROGENASE"/>
    <property type="match status" value="1"/>
</dbReference>
<evidence type="ECO:0000256" key="1">
    <source>
        <dbReference type="ARBA" id="ARBA00023002"/>
    </source>
</evidence>
<dbReference type="SUPFAM" id="SSF48179">
    <property type="entry name" value="6-phosphogluconate dehydrogenase C-terminal domain-like"/>
    <property type="match status" value="1"/>
</dbReference>
<dbReference type="Proteomes" id="UP000190906">
    <property type="component" value="Unassembled WGS sequence"/>
</dbReference>
<dbReference type="GO" id="GO:0016616">
    <property type="term" value="F:oxidoreductase activity, acting on the CH-OH group of donors, NAD or NADP as acceptor"/>
    <property type="evidence" value="ECO:0007669"/>
    <property type="project" value="InterPro"/>
</dbReference>
<name>A0A1S9T7T7_BACCE</name>
<dbReference type="InterPro" id="IPR014026">
    <property type="entry name" value="UDP-Glc/GDP-Man_DH_dimer"/>
</dbReference>
<dbReference type="InterPro" id="IPR008927">
    <property type="entry name" value="6-PGluconate_DH-like_C_sf"/>
</dbReference>
<dbReference type="SMART" id="SM00984">
    <property type="entry name" value="UDPG_MGDP_dh_C"/>
    <property type="match status" value="1"/>
</dbReference>
<evidence type="ECO:0000256" key="3">
    <source>
        <dbReference type="PIRNR" id="PIRNR000124"/>
    </source>
</evidence>
<dbReference type="InterPro" id="IPR001732">
    <property type="entry name" value="UDP-Glc/GDP-Man_DH_N"/>
</dbReference>
<dbReference type="AlphaFoldDB" id="A0A1S9T7T7"/>
<gene>
    <name evidence="5" type="ORF">BW897_31100</name>
</gene>
<dbReference type="InterPro" id="IPR014027">
    <property type="entry name" value="UDP-Glc/GDP-Man_DH_C"/>
</dbReference>
<dbReference type="SUPFAM" id="SSF51735">
    <property type="entry name" value="NAD(P)-binding Rossmann-fold domains"/>
    <property type="match status" value="1"/>
</dbReference>
<comment type="caution">
    <text evidence="5">The sequence shown here is derived from an EMBL/GenBank/DDBJ whole genome shotgun (WGS) entry which is preliminary data.</text>
</comment>
<dbReference type="InterPro" id="IPR028359">
    <property type="entry name" value="UDP_ManNAc/GlcNAc_DH"/>
</dbReference>
<dbReference type="GO" id="GO:0000271">
    <property type="term" value="P:polysaccharide biosynthetic process"/>
    <property type="evidence" value="ECO:0007669"/>
    <property type="project" value="InterPro"/>
</dbReference>
<dbReference type="InterPro" id="IPR036291">
    <property type="entry name" value="NAD(P)-bd_dom_sf"/>
</dbReference>
<evidence type="ECO:0000256" key="2">
    <source>
        <dbReference type="ARBA" id="ARBA00023027"/>
    </source>
</evidence>
<dbReference type="InterPro" id="IPR017476">
    <property type="entry name" value="UDP-Glc/GDP-Man"/>
</dbReference>
<evidence type="ECO:0000313" key="5">
    <source>
        <dbReference type="EMBL" id="OOR06000.1"/>
    </source>
</evidence>
<reference evidence="5 6" key="1">
    <citation type="submission" date="2017-01" db="EMBL/GenBank/DDBJ databases">
        <title>Bacillus cereus isolates.</title>
        <authorList>
            <person name="Beno S.M."/>
        </authorList>
    </citation>
    <scope>NUCLEOTIDE SEQUENCE [LARGE SCALE GENOMIC DNA]</scope>
    <source>
        <strain evidence="5 6">FSL H8-0485</strain>
    </source>
</reference>
<evidence type="ECO:0000259" key="4">
    <source>
        <dbReference type="SMART" id="SM00984"/>
    </source>
</evidence>
<dbReference type="Pfam" id="PF03721">
    <property type="entry name" value="UDPG_MGDP_dh_N"/>
    <property type="match status" value="1"/>
</dbReference>
<sequence>MLQTTNYVTRLEEKIDIKSARIGIIGLGYVGLPTSLHFAKRGYFVTGFDLSTIKVKKINEGISYIQDVNTEELGAFVKKGYIKATTNMEELQNIDILFICVPTPINDSKEPDLSYVQRASQMAASHIKCGTLVILESTTFPGTTEEYVVPPLQKKGWIVGQDVFVAYSPERVDPGNKQYSLENTPKVVGGVTKSCSHLAAKIIGQTAHVVSDVRVAEMCKIFENSFRWINMAFVNEIACLCETLDINVWEMIDASATKPYGFMKFTPGMGVGGHCIPVDPYYLTYRAKKYGEHTKMINLAGELNNKMKKVTYDRIIDLLLKHKKLPELSNIVILGVSYKENVDDVRESPVFPILEKLMRTVKNVHIVDPYVKTCQLNGKTEIVFAYDCSVIEEADIVVIATPHDTFPYKEIVTYAPLILDIKNTCEKRNIKNENIYTL</sequence>
<proteinExistence type="inferred from homology"/>
<dbReference type="GO" id="GO:0051287">
    <property type="term" value="F:NAD binding"/>
    <property type="evidence" value="ECO:0007669"/>
    <property type="project" value="InterPro"/>
</dbReference>
<keyword evidence="1" id="KW-0560">Oxidoreductase</keyword>
<dbReference type="PIRSF" id="PIRSF500136">
    <property type="entry name" value="UDP_ManNAc_DH"/>
    <property type="match status" value="1"/>
</dbReference>
<dbReference type="Pfam" id="PF00984">
    <property type="entry name" value="UDPG_MGDP_dh"/>
    <property type="match status" value="1"/>
</dbReference>
<accession>A0A1S9T7T7</accession>
<organism evidence="5 6">
    <name type="scientific">Bacillus cereus</name>
    <dbReference type="NCBI Taxonomy" id="1396"/>
    <lineage>
        <taxon>Bacteria</taxon>
        <taxon>Bacillati</taxon>
        <taxon>Bacillota</taxon>
        <taxon>Bacilli</taxon>
        <taxon>Bacillales</taxon>
        <taxon>Bacillaceae</taxon>
        <taxon>Bacillus</taxon>
        <taxon>Bacillus cereus group</taxon>
    </lineage>
</organism>
<dbReference type="PIRSF" id="PIRSF000124">
    <property type="entry name" value="UDPglc_GDPman_dh"/>
    <property type="match status" value="1"/>
</dbReference>
<dbReference type="NCBIfam" id="TIGR03026">
    <property type="entry name" value="NDP-sugDHase"/>
    <property type="match status" value="1"/>
</dbReference>
<dbReference type="Pfam" id="PF03720">
    <property type="entry name" value="UDPG_MGDP_dh_C"/>
    <property type="match status" value="1"/>
</dbReference>
<protein>
    <recommendedName>
        <fullName evidence="4">UDP-glucose/GDP-mannose dehydrogenase C-terminal domain-containing protein</fullName>
    </recommendedName>
</protein>
<dbReference type="GO" id="GO:0016628">
    <property type="term" value="F:oxidoreductase activity, acting on the CH-CH group of donors, NAD or NADP as acceptor"/>
    <property type="evidence" value="ECO:0007669"/>
    <property type="project" value="InterPro"/>
</dbReference>
<dbReference type="EMBL" id="MUAJ01000078">
    <property type="protein sequence ID" value="OOR06000.1"/>
    <property type="molecule type" value="Genomic_DNA"/>
</dbReference>
<keyword evidence="2" id="KW-0520">NAD</keyword>
<evidence type="ECO:0000313" key="6">
    <source>
        <dbReference type="Proteomes" id="UP000190906"/>
    </source>
</evidence>
<dbReference type="InterPro" id="IPR036220">
    <property type="entry name" value="UDP-Glc/GDP-Man_DH_C_sf"/>
</dbReference>
<dbReference type="SUPFAM" id="SSF52413">
    <property type="entry name" value="UDP-glucose/GDP-mannose dehydrogenase C-terminal domain"/>
    <property type="match status" value="1"/>
</dbReference>
<dbReference type="PANTHER" id="PTHR43491:SF1">
    <property type="entry name" value="UDP-N-ACETYL-D-MANNOSAMINE DEHYDROGENASE"/>
    <property type="match status" value="1"/>
</dbReference>